<sequence>MVRSKRYHQGRRGEGTTSDGVGEETPRMASDGGEKCGIHLSEVEARLLHGVLRSRVAGVLPIGIPTLLRAKWGEEQDDSPVPTHDSSSSGRGSRGLWLVRSRMVVVPSHHAGGCGGCRSGAARSWLPSIMPGLRRPRGCDANDGVWGGAEDARMGGSSVLNVGASAAGMVKLTGYTRHRVRLLAGGAYAGIDVGRQRRNRRDRCGSP</sequence>
<dbReference type="AlphaFoldDB" id="A0A3L6G3L2"/>
<comment type="caution">
    <text evidence="2">The sequence shown here is derived from an EMBL/GenBank/DDBJ whole genome shotgun (WGS) entry which is preliminary data.</text>
</comment>
<organism evidence="2">
    <name type="scientific">Zea mays</name>
    <name type="common">Maize</name>
    <dbReference type="NCBI Taxonomy" id="4577"/>
    <lineage>
        <taxon>Eukaryota</taxon>
        <taxon>Viridiplantae</taxon>
        <taxon>Streptophyta</taxon>
        <taxon>Embryophyta</taxon>
        <taxon>Tracheophyta</taxon>
        <taxon>Spermatophyta</taxon>
        <taxon>Magnoliopsida</taxon>
        <taxon>Liliopsida</taxon>
        <taxon>Poales</taxon>
        <taxon>Poaceae</taxon>
        <taxon>PACMAD clade</taxon>
        <taxon>Panicoideae</taxon>
        <taxon>Andropogonodae</taxon>
        <taxon>Andropogoneae</taxon>
        <taxon>Tripsacinae</taxon>
        <taxon>Zea</taxon>
    </lineage>
</organism>
<reference evidence="2" key="1">
    <citation type="journal article" date="2018" name="Nat. Genet.">
        <title>Extensive intraspecific gene order and gene structural variations between Mo17 and other maize genomes.</title>
        <authorList>
            <person name="Sun S."/>
            <person name="Zhou Y."/>
            <person name="Chen J."/>
            <person name="Shi J."/>
            <person name="Zhao H."/>
            <person name="Zhao H."/>
            <person name="Song W."/>
            <person name="Zhang M."/>
            <person name="Cui Y."/>
            <person name="Dong X."/>
            <person name="Liu H."/>
            <person name="Ma X."/>
            <person name="Jiao Y."/>
            <person name="Wang B."/>
            <person name="Wei X."/>
            <person name="Stein J.C."/>
            <person name="Glaubitz J.C."/>
            <person name="Lu F."/>
            <person name="Yu G."/>
            <person name="Liang C."/>
            <person name="Fengler K."/>
            <person name="Li B."/>
            <person name="Rafalski A."/>
            <person name="Schnable P.S."/>
            <person name="Ware D.H."/>
            <person name="Buckler E.S."/>
            <person name="Lai J."/>
        </authorList>
    </citation>
    <scope>NUCLEOTIDE SEQUENCE [LARGE SCALE GENOMIC DNA]</scope>
    <source>
        <tissue evidence="2">Seedling</tissue>
    </source>
</reference>
<feature type="compositionally biased region" description="Basic residues" evidence="1">
    <location>
        <begin position="1"/>
        <end position="10"/>
    </location>
</feature>
<feature type="region of interest" description="Disordered" evidence="1">
    <location>
        <begin position="1"/>
        <end position="34"/>
    </location>
</feature>
<protein>
    <submittedName>
        <fullName evidence="2">Uncharacterized protein</fullName>
    </submittedName>
</protein>
<proteinExistence type="predicted"/>
<evidence type="ECO:0000313" key="2">
    <source>
        <dbReference type="EMBL" id="PWZ40010.1"/>
    </source>
</evidence>
<evidence type="ECO:0000256" key="1">
    <source>
        <dbReference type="SAM" id="MobiDB-lite"/>
    </source>
</evidence>
<gene>
    <name evidence="2" type="ORF">Zm00014a_043443</name>
</gene>
<accession>A0A3L6G3L2</accession>
<dbReference type="EMBL" id="NCVQ01000003">
    <property type="protein sequence ID" value="PWZ40010.1"/>
    <property type="molecule type" value="Genomic_DNA"/>
</dbReference>
<name>A0A3L6G3L2_MAIZE</name>
<dbReference type="Proteomes" id="UP000251960">
    <property type="component" value="Chromosome 2"/>
</dbReference>